<dbReference type="CDD" id="cd22152">
    <property type="entry name" value="F-box_AtAFR-like"/>
    <property type="match status" value="1"/>
</dbReference>
<proteinExistence type="predicted"/>
<dbReference type="Proteomes" id="UP000694251">
    <property type="component" value="Chromosome 8"/>
</dbReference>
<dbReference type="InterPro" id="IPR057499">
    <property type="entry name" value="Kelch_FKB95"/>
</dbReference>
<dbReference type="SMART" id="SM00612">
    <property type="entry name" value="Kelch"/>
    <property type="match status" value="1"/>
</dbReference>
<dbReference type="PANTHER" id="PTHR24414">
    <property type="entry name" value="F-BOX/KELCH-REPEAT PROTEIN SKIP4"/>
    <property type="match status" value="1"/>
</dbReference>
<evidence type="ECO:0000313" key="3">
    <source>
        <dbReference type="Proteomes" id="UP000694251"/>
    </source>
</evidence>
<dbReference type="PANTHER" id="PTHR24414:SF184">
    <property type="entry name" value="GALACTOSE OXIDASE_KELCH REPEAT SUPERFAMILY PROTEIN"/>
    <property type="match status" value="1"/>
</dbReference>
<organism evidence="2 3">
    <name type="scientific">Arabidopsis suecica</name>
    <name type="common">Swedish thale-cress</name>
    <name type="synonym">Cardaminopsis suecica</name>
    <dbReference type="NCBI Taxonomy" id="45249"/>
    <lineage>
        <taxon>Eukaryota</taxon>
        <taxon>Viridiplantae</taxon>
        <taxon>Streptophyta</taxon>
        <taxon>Embryophyta</taxon>
        <taxon>Tracheophyta</taxon>
        <taxon>Spermatophyta</taxon>
        <taxon>Magnoliopsida</taxon>
        <taxon>eudicotyledons</taxon>
        <taxon>Gunneridae</taxon>
        <taxon>Pentapetalae</taxon>
        <taxon>rosids</taxon>
        <taxon>malvids</taxon>
        <taxon>Brassicales</taxon>
        <taxon>Brassicaceae</taxon>
        <taxon>Camelineae</taxon>
        <taxon>Arabidopsis</taxon>
    </lineage>
</organism>
<name>A0A8T2BBM9_ARASU</name>
<evidence type="ECO:0000313" key="2">
    <source>
        <dbReference type="EMBL" id="KAG7582962.1"/>
    </source>
</evidence>
<dbReference type="AlphaFoldDB" id="A0A8T2BBM9"/>
<dbReference type="Pfam" id="PF25210">
    <property type="entry name" value="Kelch_FKB95"/>
    <property type="match status" value="1"/>
</dbReference>
<dbReference type="EMBL" id="JAEFBJ010000008">
    <property type="protein sequence ID" value="KAG7582962.1"/>
    <property type="molecule type" value="Genomic_DNA"/>
</dbReference>
<dbReference type="InterPro" id="IPR001810">
    <property type="entry name" value="F-box_dom"/>
</dbReference>
<dbReference type="InterPro" id="IPR050354">
    <property type="entry name" value="F-box/kelch-repeat_ARATH"/>
</dbReference>
<dbReference type="PROSITE" id="PS50181">
    <property type="entry name" value="FBOX"/>
    <property type="match status" value="1"/>
</dbReference>
<feature type="domain" description="F-box" evidence="1">
    <location>
        <begin position="2"/>
        <end position="48"/>
    </location>
</feature>
<keyword evidence="3" id="KW-1185">Reference proteome</keyword>
<dbReference type="OrthoDB" id="45365at2759"/>
<dbReference type="InterPro" id="IPR006652">
    <property type="entry name" value="Kelch_1"/>
</dbReference>
<sequence>MSTTIPSLPDDLLLSFLARVSSQYYPNLSLVSKRFRSLIASPELYQTRSFLGLTESFLYVCLRFPPDPNPRLFTLKKTSSANLLVPIPVPNSPPAHWSGHVAVGHNIYNIGGLIENVPSSRVSILDCRSNTWREALSMRVERFAPSASVVDGKIYVAGGNKDGEYPIEVFDAKSQIWDHVPNPCLKIQTCFSKSACIEGKFHLMCGSKSLAYDPKEGRWDLVEQELGQSWSWFSNCVIDNVLYCYDNGAFQWYDTKVRLWKKMEGLVGLPKFDQHTPVKMADYGGKMAVLWDEIVPSMGYKNKMIRCAVILLKRLSKSEKILGQVEWCDVILAVPRSNQFEYAIGVTF</sequence>
<comment type="caution">
    <text evidence="2">The sequence shown here is derived from an EMBL/GenBank/DDBJ whole genome shotgun (WGS) entry which is preliminary data.</text>
</comment>
<accession>A0A8T2BBM9</accession>
<reference evidence="2 3" key="1">
    <citation type="submission" date="2020-12" db="EMBL/GenBank/DDBJ databases">
        <title>Concerted genomic and epigenomic changes stabilize Arabidopsis allopolyploids.</title>
        <authorList>
            <person name="Chen Z."/>
        </authorList>
    </citation>
    <scope>NUCLEOTIDE SEQUENCE [LARGE SCALE GENOMIC DNA]</scope>
    <source>
        <strain evidence="2">As9502</strain>
        <tissue evidence="2">Leaf</tissue>
    </source>
</reference>
<evidence type="ECO:0000259" key="1">
    <source>
        <dbReference type="PROSITE" id="PS50181"/>
    </source>
</evidence>
<protein>
    <submittedName>
        <fullName evidence="2">F-box domain</fullName>
    </submittedName>
</protein>
<dbReference type="SMART" id="SM00256">
    <property type="entry name" value="FBOX"/>
    <property type="match status" value="1"/>
</dbReference>
<dbReference type="Pfam" id="PF00646">
    <property type="entry name" value="F-box"/>
    <property type="match status" value="1"/>
</dbReference>
<gene>
    <name evidence="2" type="ORF">ISN44_As08g025070</name>
</gene>